<accession>A0A4S4KTU8</accession>
<dbReference type="CDD" id="cd00593">
    <property type="entry name" value="RIBOc"/>
    <property type="match status" value="2"/>
</dbReference>
<organism evidence="4 5">
    <name type="scientific">Hermanssonia centrifuga</name>
    <dbReference type="NCBI Taxonomy" id="98765"/>
    <lineage>
        <taxon>Eukaryota</taxon>
        <taxon>Fungi</taxon>
        <taxon>Dikarya</taxon>
        <taxon>Basidiomycota</taxon>
        <taxon>Agaricomycotina</taxon>
        <taxon>Agaricomycetes</taxon>
        <taxon>Polyporales</taxon>
        <taxon>Meruliaceae</taxon>
        <taxon>Hermanssonia</taxon>
    </lineage>
</organism>
<dbReference type="PROSITE" id="PS00517">
    <property type="entry name" value="RNASE_3_1"/>
    <property type="match status" value="2"/>
</dbReference>
<dbReference type="AlphaFoldDB" id="A0A4S4KTU8"/>
<reference evidence="4 5" key="1">
    <citation type="submission" date="2019-02" db="EMBL/GenBank/DDBJ databases">
        <title>Genome sequencing of the rare red list fungi Phlebia centrifuga.</title>
        <authorList>
            <person name="Buettner E."/>
            <person name="Kellner H."/>
        </authorList>
    </citation>
    <scope>NUCLEOTIDE SEQUENCE [LARGE SCALE GENOMIC DNA]</scope>
    <source>
        <strain evidence="4 5">DSM 108282</strain>
    </source>
</reference>
<feature type="domain" description="RNase III" evidence="3">
    <location>
        <begin position="258"/>
        <end position="460"/>
    </location>
</feature>
<gene>
    <name evidence="4" type="ORF">EW026_g2116</name>
</gene>
<dbReference type="PROSITE" id="PS50142">
    <property type="entry name" value="RNASE_3_2"/>
    <property type="match status" value="2"/>
</dbReference>
<name>A0A4S4KTU8_9APHY</name>
<evidence type="ECO:0000313" key="4">
    <source>
        <dbReference type="EMBL" id="THH00410.1"/>
    </source>
</evidence>
<dbReference type="GO" id="GO:0003723">
    <property type="term" value="F:RNA binding"/>
    <property type="evidence" value="ECO:0007669"/>
    <property type="project" value="TreeGrafter"/>
</dbReference>
<sequence>MIICVERFKDEYHAPILVLTRLPLPDLSEFSVFSSGSRAKVHFHRGSAIPVDEEKLAILHGYTLRIFRAVVNKVIDSSISNMPYFFAPLEADWDCNKAKTGARQVDIGHKIQWEEMKIASLQWCTSLVDEDRPLTDEMVHDVIVQDRSVEFTNRHYVVRARHDLSPLSKAEDGEYCKSRRKDFEGLNNDNQPLIEVSLVPPAVNALSPTSKPVAAHTKYPAKFLIPELCFKFTIPASTFRTALLLPSIMHMIDAMLLVKQLKATFFDNIVEENHLLAAVSPPTASVEHDYERLEFLGDAFLKYAVSTYLFVTMPSDREGSLHQARQKIISNKALHLGALQAGIPPYIQSKPVVAKIWHPAGYSQINDGKSTVAAVEIKTEDDGDDGDVVSTLQSSVLMDVDTDVGHPPPPQDNEESKLRPRHFDGKRKKQQKEQSLQWLGDKTVADVVEAIIGAAFLTKERDAALSITKILRVPLPDVEQWSDFARSEALSAGEDFQRIPSHVGKTVQKIVGYKFQRPLLLAEALVHSSLPGHKSKNYDRLEFLGDAVLDFLAVNYVFSSHPQLSPGGLTVFKAAMVSNATLATICVLMGLYKHAQHASLDLTNSIAAYVEQVRVLQDQEYKLAAGENRQPGQFWFEIEPPKVLSDVMESIIGAIYVDDSYKNNGVQIFFDNHLKPFYDHHIRLQTLSDHPNKTLTEIFHAESCQNHSIVKEMVGTTLRCDVLVHDVVLASGTDTLSNAALRKAAMGALDALANDPSFMTRVCDCRTSRVDKGRQKKQHHANNAHGE</sequence>
<dbReference type="PANTHER" id="PTHR14950:SF37">
    <property type="entry name" value="ENDORIBONUCLEASE DICER"/>
    <property type="match status" value="1"/>
</dbReference>
<evidence type="ECO:0000313" key="5">
    <source>
        <dbReference type="Proteomes" id="UP000309038"/>
    </source>
</evidence>
<keyword evidence="5" id="KW-1185">Reference proteome</keyword>
<keyword evidence="1" id="KW-0378">Hydrolase</keyword>
<comment type="caution">
    <text evidence="4">The sequence shown here is derived from an EMBL/GenBank/DDBJ whole genome shotgun (WGS) entry which is preliminary data.</text>
</comment>
<dbReference type="Pfam" id="PF00636">
    <property type="entry name" value="Ribonuclease_3"/>
    <property type="match status" value="2"/>
</dbReference>
<evidence type="ECO:0000256" key="2">
    <source>
        <dbReference type="SAM" id="MobiDB-lite"/>
    </source>
</evidence>
<protein>
    <recommendedName>
        <fullName evidence="3">RNase III domain-containing protein</fullName>
    </recommendedName>
</protein>
<feature type="region of interest" description="Disordered" evidence="2">
    <location>
        <begin position="399"/>
        <end position="434"/>
    </location>
</feature>
<evidence type="ECO:0000259" key="3">
    <source>
        <dbReference type="PROSITE" id="PS50142"/>
    </source>
</evidence>
<dbReference type="GO" id="GO:0030422">
    <property type="term" value="P:siRNA processing"/>
    <property type="evidence" value="ECO:0007669"/>
    <property type="project" value="TreeGrafter"/>
</dbReference>
<dbReference type="GO" id="GO:0005737">
    <property type="term" value="C:cytoplasm"/>
    <property type="evidence" value="ECO:0007669"/>
    <property type="project" value="TreeGrafter"/>
</dbReference>
<proteinExistence type="predicted"/>
<dbReference type="GO" id="GO:0005634">
    <property type="term" value="C:nucleus"/>
    <property type="evidence" value="ECO:0007669"/>
    <property type="project" value="TreeGrafter"/>
</dbReference>
<dbReference type="InterPro" id="IPR000999">
    <property type="entry name" value="RNase_III_dom"/>
</dbReference>
<dbReference type="InterPro" id="IPR036389">
    <property type="entry name" value="RNase_III_sf"/>
</dbReference>
<dbReference type="EMBL" id="SGPJ01000051">
    <property type="protein sequence ID" value="THH00410.1"/>
    <property type="molecule type" value="Genomic_DNA"/>
</dbReference>
<evidence type="ECO:0000256" key="1">
    <source>
        <dbReference type="ARBA" id="ARBA00022801"/>
    </source>
</evidence>
<dbReference type="SMART" id="SM00535">
    <property type="entry name" value="RIBOc"/>
    <property type="match status" value="2"/>
</dbReference>
<dbReference type="Gene3D" id="1.10.1520.10">
    <property type="entry name" value="Ribonuclease III domain"/>
    <property type="match status" value="2"/>
</dbReference>
<feature type="compositionally biased region" description="Basic and acidic residues" evidence="2">
    <location>
        <begin position="414"/>
        <end position="423"/>
    </location>
</feature>
<feature type="domain" description="RNase III" evidence="3">
    <location>
        <begin position="504"/>
        <end position="660"/>
    </location>
</feature>
<dbReference type="SUPFAM" id="SSF69065">
    <property type="entry name" value="RNase III domain-like"/>
    <property type="match status" value="2"/>
</dbReference>
<dbReference type="Proteomes" id="UP000309038">
    <property type="component" value="Unassembled WGS sequence"/>
</dbReference>
<dbReference type="PANTHER" id="PTHR14950">
    <property type="entry name" value="DICER-RELATED"/>
    <property type="match status" value="1"/>
</dbReference>
<dbReference type="GO" id="GO:0004525">
    <property type="term" value="F:ribonuclease III activity"/>
    <property type="evidence" value="ECO:0007669"/>
    <property type="project" value="InterPro"/>
</dbReference>